<organism evidence="2 3">
    <name type="scientific">Modicella reniformis</name>
    <dbReference type="NCBI Taxonomy" id="1440133"/>
    <lineage>
        <taxon>Eukaryota</taxon>
        <taxon>Fungi</taxon>
        <taxon>Fungi incertae sedis</taxon>
        <taxon>Mucoromycota</taxon>
        <taxon>Mortierellomycotina</taxon>
        <taxon>Mortierellomycetes</taxon>
        <taxon>Mortierellales</taxon>
        <taxon>Mortierellaceae</taxon>
        <taxon>Modicella</taxon>
    </lineage>
</organism>
<dbReference type="EMBL" id="JAAAHW010011441">
    <property type="protein sequence ID" value="KAF9919721.1"/>
    <property type="molecule type" value="Genomic_DNA"/>
</dbReference>
<proteinExistence type="predicted"/>
<evidence type="ECO:0000256" key="1">
    <source>
        <dbReference type="SAM" id="MobiDB-lite"/>
    </source>
</evidence>
<protein>
    <submittedName>
        <fullName evidence="2">Uncharacterized protein</fullName>
    </submittedName>
</protein>
<feature type="compositionally biased region" description="Low complexity" evidence="1">
    <location>
        <begin position="49"/>
        <end position="61"/>
    </location>
</feature>
<feature type="compositionally biased region" description="Polar residues" evidence="1">
    <location>
        <begin position="29"/>
        <end position="41"/>
    </location>
</feature>
<name>A0A9P6LR72_9FUNG</name>
<evidence type="ECO:0000313" key="3">
    <source>
        <dbReference type="Proteomes" id="UP000749646"/>
    </source>
</evidence>
<reference evidence="2" key="1">
    <citation type="journal article" date="2020" name="Fungal Divers.">
        <title>Resolving the Mortierellaceae phylogeny through synthesis of multi-gene phylogenetics and phylogenomics.</title>
        <authorList>
            <person name="Vandepol N."/>
            <person name="Liber J."/>
            <person name="Desiro A."/>
            <person name="Na H."/>
            <person name="Kennedy M."/>
            <person name="Barry K."/>
            <person name="Grigoriev I.V."/>
            <person name="Miller A.N."/>
            <person name="O'Donnell K."/>
            <person name="Stajich J.E."/>
            <person name="Bonito G."/>
        </authorList>
    </citation>
    <scope>NUCLEOTIDE SEQUENCE</scope>
    <source>
        <strain evidence="2">MES-2147</strain>
    </source>
</reference>
<accession>A0A9P6LR72</accession>
<feature type="compositionally biased region" description="Polar residues" evidence="1">
    <location>
        <begin position="74"/>
        <end position="84"/>
    </location>
</feature>
<feature type="compositionally biased region" description="Polar residues" evidence="1">
    <location>
        <begin position="92"/>
        <end position="120"/>
    </location>
</feature>
<feature type="region of interest" description="Disordered" evidence="1">
    <location>
        <begin position="1"/>
        <end position="138"/>
    </location>
</feature>
<dbReference type="AlphaFoldDB" id="A0A9P6LR72"/>
<comment type="caution">
    <text evidence="2">The sequence shown here is derived from an EMBL/GenBank/DDBJ whole genome shotgun (WGS) entry which is preliminary data.</text>
</comment>
<sequence length="138" mass="15426">MSQHAQLSIHSTSAAQHHSPKLDRRYLSTVDTYNYEYSPTSEDSDDDSYNNSYNTNNNNNSKALRVDDRADTIKSIQSRTSDNMNGRKATMNRASASPSFVSATQEARTSSAGDRNSTGTKAKRTDHPFRRPAQSFEK</sequence>
<gene>
    <name evidence="2" type="ORF">BGZ65_011874</name>
</gene>
<dbReference type="Proteomes" id="UP000749646">
    <property type="component" value="Unassembled WGS sequence"/>
</dbReference>
<keyword evidence="3" id="KW-1185">Reference proteome</keyword>
<evidence type="ECO:0000313" key="2">
    <source>
        <dbReference type="EMBL" id="KAF9919721.1"/>
    </source>
</evidence>
<feature type="compositionally biased region" description="Polar residues" evidence="1">
    <location>
        <begin position="1"/>
        <end position="16"/>
    </location>
</feature>